<dbReference type="KEGG" id="salm:D0Y50_18040"/>
<dbReference type="InterPro" id="IPR013328">
    <property type="entry name" value="6PGD_dom2"/>
</dbReference>
<gene>
    <name evidence="5" type="ORF">D0Y50_18040</name>
</gene>
<dbReference type="AlphaFoldDB" id="A0A346NRC8"/>
<feature type="domain" description="Mannitol dehydrogenase C-terminal" evidence="4">
    <location>
        <begin position="281"/>
        <end position="463"/>
    </location>
</feature>
<evidence type="ECO:0000256" key="2">
    <source>
        <dbReference type="SAM" id="MobiDB-lite"/>
    </source>
</evidence>
<evidence type="ECO:0000313" key="6">
    <source>
        <dbReference type="Proteomes" id="UP000262073"/>
    </source>
</evidence>
<dbReference type="InterPro" id="IPR050988">
    <property type="entry name" value="Mannitol_DH/Oxidoreductase"/>
</dbReference>
<proteinExistence type="predicted"/>
<evidence type="ECO:0000256" key="1">
    <source>
        <dbReference type="ARBA" id="ARBA00023002"/>
    </source>
</evidence>
<organism evidence="5 6">
    <name type="scientific">Salinimonas sediminis</name>
    <dbReference type="NCBI Taxonomy" id="2303538"/>
    <lineage>
        <taxon>Bacteria</taxon>
        <taxon>Pseudomonadati</taxon>
        <taxon>Pseudomonadota</taxon>
        <taxon>Gammaproteobacteria</taxon>
        <taxon>Alteromonadales</taxon>
        <taxon>Alteromonadaceae</taxon>
        <taxon>Alteromonas/Salinimonas group</taxon>
        <taxon>Salinimonas</taxon>
    </lineage>
</organism>
<keyword evidence="1" id="KW-0560">Oxidoreductase</keyword>
<name>A0A346NRC8_9ALTE</name>
<keyword evidence="6" id="KW-1185">Reference proteome</keyword>
<dbReference type="GO" id="GO:0016616">
    <property type="term" value="F:oxidoreductase activity, acting on the CH-OH group of donors, NAD or NADP as acceptor"/>
    <property type="evidence" value="ECO:0007669"/>
    <property type="project" value="TreeGrafter"/>
</dbReference>
<dbReference type="RefSeq" id="WP_117318310.1">
    <property type="nucleotide sequence ID" value="NZ_CP031769.1"/>
</dbReference>
<dbReference type="InterPro" id="IPR013131">
    <property type="entry name" value="Mannitol_DH_N"/>
</dbReference>
<feature type="compositionally biased region" description="Polar residues" evidence="2">
    <location>
        <begin position="1"/>
        <end position="11"/>
    </location>
</feature>
<dbReference type="PANTHER" id="PTHR43362:SF1">
    <property type="entry name" value="MANNITOL DEHYDROGENASE 2-RELATED"/>
    <property type="match status" value="1"/>
</dbReference>
<dbReference type="PRINTS" id="PR00084">
    <property type="entry name" value="MTLDHDRGNASE"/>
</dbReference>
<dbReference type="OrthoDB" id="271711at2"/>
<accession>A0A346NRC8</accession>
<reference evidence="5 6" key="1">
    <citation type="submission" date="2018-08" db="EMBL/GenBank/DDBJ databases">
        <title>Salinimonas sediminis sp. nov., a piezophilic bacterium isolated from a deep-sea sediment sample from the New Britain Trench.</title>
        <authorList>
            <person name="Cao J."/>
        </authorList>
    </citation>
    <scope>NUCLEOTIDE SEQUENCE [LARGE SCALE GENOMIC DNA]</scope>
    <source>
        <strain evidence="5 6">N102</strain>
    </source>
</reference>
<dbReference type="InterPro" id="IPR013118">
    <property type="entry name" value="Mannitol_DH_C"/>
</dbReference>
<dbReference type="SUPFAM" id="SSF48179">
    <property type="entry name" value="6-phosphogluconate dehydrogenase C-terminal domain-like"/>
    <property type="match status" value="1"/>
</dbReference>
<feature type="domain" description="Mannitol dehydrogenase N-terminal" evidence="3">
    <location>
        <begin position="29"/>
        <end position="273"/>
    </location>
</feature>
<evidence type="ECO:0000259" key="3">
    <source>
        <dbReference type="Pfam" id="PF01232"/>
    </source>
</evidence>
<dbReference type="Proteomes" id="UP000262073">
    <property type="component" value="Chromosome"/>
</dbReference>
<dbReference type="InterPro" id="IPR036291">
    <property type="entry name" value="NAD(P)-bd_dom_sf"/>
</dbReference>
<sequence length="488" mass="53809">MATLHPSTLSHLPTAIEQPGYNRDTTEIGIVHLGPGAFHRAHQAVYTEQALAEGGNWQICGVSLRSDTLKQALAPQDNLYTLMIVDREPAVSIIGSLKEVLVLKDDRQTVMARMCAAQTCIISLTITEKGYCLDSQDCLDLSHSDIQYDLSHPQTPRSAIGLLTAALAQRMEEKRSELTIISCDNLPHNGEKLKAAVLAFAQQQNPALATWIDTQICFPDTMVDSITPASHSGLEATAQQATGLHDSWPVQREAFTQWVIEDNFSGPRPAWEKYGVVFTHDVQVFEKAKLRILNASHSALAYIGSLAGFETVFDAISNTTIKAYIEQLLQQEILPTIAENADLTPQHYAQAILKRFENPHIRHLLAQIAWDGSKKLSPRILDTVRDNLAASRPIDMLCTVVAAWIVFVASQAKAKHPLTDPLAEALYSMAARHANAITAFATELLADKRIFAELVDHQIFRNTTLNKVTLLAECDAQTVLAKIDTLLR</sequence>
<dbReference type="Gene3D" id="1.10.1040.10">
    <property type="entry name" value="N-(1-d-carboxylethyl)-l-norvaline Dehydrogenase, domain 2"/>
    <property type="match status" value="1"/>
</dbReference>
<dbReference type="PANTHER" id="PTHR43362">
    <property type="entry name" value="MANNITOL DEHYDROGENASE DSF1-RELATED"/>
    <property type="match status" value="1"/>
</dbReference>
<dbReference type="InterPro" id="IPR000669">
    <property type="entry name" value="Mannitol_DH"/>
</dbReference>
<feature type="region of interest" description="Disordered" evidence="2">
    <location>
        <begin position="1"/>
        <end position="20"/>
    </location>
</feature>
<dbReference type="Pfam" id="PF01232">
    <property type="entry name" value="Mannitol_dh"/>
    <property type="match status" value="1"/>
</dbReference>
<dbReference type="EMBL" id="CP031769">
    <property type="protein sequence ID" value="AXR08085.1"/>
    <property type="molecule type" value="Genomic_DNA"/>
</dbReference>
<dbReference type="InterPro" id="IPR008927">
    <property type="entry name" value="6-PGluconate_DH-like_C_sf"/>
</dbReference>
<dbReference type="Pfam" id="PF08125">
    <property type="entry name" value="Mannitol_dh_C"/>
    <property type="match status" value="1"/>
</dbReference>
<dbReference type="SUPFAM" id="SSF51735">
    <property type="entry name" value="NAD(P)-binding Rossmann-fold domains"/>
    <property type="match status" value="1"/>
</dbReference>
<evidence type="ECO:0000313" key="5">
    <source>
        <dbReference type="EMBL" id="AXR08085.1"/>
    </source>
</evidence>
<evidence type="ECO:0000259" key="4">
    <source>
        <dbReference type="Pfam" id="PF08125"/>
    </source>
</evidence>
<protein>
    <submittedName>
        <fullName evidence="5">Mannitol dehydrogenase family protein</fullName>
    </submittedName>
</protein>
<dbReference type="Gene3D" id="3.40.50.720">
    <property type="entry name" value="NAD(P)-binding Rossmann-like Domain"/>
    <property type="match status" value="1"/>
</dbReference>